<reference evidence="1" key="1">
    <citation type="journal article" date="2019" name="bioRxiv">
        <title>The Genome of the Zebra Mussel, Dreissena polymorpha: A Resource for Invasive Species Research.</title>
        <authorList>
            <person name="McCartney M.A."/>
            <person name="Auch B."/>
            <person name="Kono T."/>
            <person name="Mallez S."/>
            <person name="Zhang Y."/>
            <person name="Obille A."/>
            <person name="Becker A."/>
            <person name="Abrahante J.E."/>
            <person name="Garbe J."/>
            <person name="Badalamenti J.P."/>
            <person name="Herman A."/>
            <person name="Mangelson H."/>
            <person name="Liachko I."/>
            <person name="Sullivan S."/>
            <person name="Sone E.D."/>
            <person name="Koren S."/>
            <person name="Silverstein K.A.T."/>
            <person name="Beckman K.B."/>
            <person name="Gohl D.M."/>
        </authorList>
    </citation>
    <scope>NUCLEOTIDE SEQUENCE</scope>
    <source>
        <strain evidence="1">Duluth1</strain>
        <tissue evidence="1">Whole animal</tissue>
    </source>
</reference>
<dbReference type="AlphaFoldDB" id="A0A9D4KPQ0"/>
<proteinExistence type="predicted"/>
<protein>
    <submittedName>
        <fullName evidence="1">Uncharacterized protein</fullName>
    </submittedName>
</protein>
<gene>
    <name evidence="1" type="ORF">DPMN_117288</name>
</gene>
<keyword evidence="2" id="KW-1185">Reference proteome</keyword>
<organism evidence="1 2">
    <name type="scientific">Dreissena polymorpha</name>
    <name type="common">Zebra mussel</name>
    <name type="synonym">Mytilus polymorpha</name>
    <dbReference type="NCBI Taxonomy" id="45954"/>
    <lineage>
        <taxon>Eukaryota</taxon>
        <taxon>Metazoa</taxon>
        <taxon>Spiralia</taxon>
        <taxon>Lophotrochozoa</taxon>
        <taxon>Mollusca</taxon>
        <taxon>Bivalvia</taxon>
        <taxon>Autobranchia</taxon>
        <taxon>Heteroconchia</taxon>
        <taxon>Euheterodonta</taxon>
        <taxon>Imparidentia</taxon>
        <taxon>Neoheterodontei</taxon>
        <taxon>Myida</taxon>
        <taxon>Dreissenoidea</taxon>
        <taxon>Dreissenidae</taxon>
        <taxon>Dreissena</taxon>
    </lineage>
</organism>
<comment type="caution">
    <text evidence="1">The sequence shown here is derived from an EMBL/GenBank/DDBJ whole genome shotgun (WGS) entry which is preliminary data.</text>
</comment>
<evidence type="ECO:0000313" key="1">
    <source>
        <dbReference type="EMBL" id="KAH3843757.1"/>
    </source>
</evidence>
<sequence length="51" mass="5848">MRVKPVPASLTLHRDRDLDCFPDIHLPASNSEWQRPLTGLPPALCEMHQRT</sequence>
<evidence type="ECO:0000313" key="2">
    <source>
        <dbReference type="Proteomes" id="UP000828390"/>
    </source>
</evidence>
<accession>A0A9D4KPQ0</accession>
<dbReference type="EMBL" id="JAIWYP010000004">
    <property type="protein sequence ID" value="KAH3843757.1"/>
    <property type="molecule type" value="Genomic_DNA"/>
</dbReference>
<dbReference type="Proteomes" id="UP000828390">
    <property type="component" value="Unassembled WGS sequence"/>
</dbReference>
<name>A0A9D4KPQ0_DREPO</name>
<reference evidence="1" key="2">
    <citation type="submission" date="2020-11" db="EMBL/GenBank/DDBJ databases">
        <authorList>
            <person name="McCartney M.A."/>
            <person name="Auch B."/>
            <person name="Kono T."/>
            <person name="Mallez S."/>
            <person name="Becker A."/>
            <person name="Gohl D.M."/>
            <person name="Silverstein K.A.T."/>
            <person name="Koren S."/>
            <person name="Bechman K.B."/>
            <person name="Herman A."/>
            <person name="Abrahante J.E."/>
            <person name="Garbe J."/>
        </authorList>
    </citation>
    <scope>NUCLEOTIDE SEQUENCE</scope>
    <source>
        <strain evidence="1">Duluth1</strain>
        <tissue evidence="1">Whole animal</tissue>
    </source>
</reference>